<evidence type="ECO:0000313" key="3">
    <source>
        <dbReference type="EMBL" id="MCL1634819.1"/>
    </source>
</evidence>
<reference evidence="3 4" key="1">
    <citation type="submission" date="2022-05" db="EMBL/GenBank/DDBJ databases">
        <title>Luteimonas sp. SX5, whole genome shotgun sequencing project.</title>
        <authorList>
            <person name="Zhao G."/>
            <person name="Shen L."/>
        </authorList>
    </citation>
    <scope>NUCLEOTIDE SEQUENCE [LARGE SCALE GENOMIC DNA]</scope>
    <source>
        <strain evidence="3 4">SX5</strain>
    </source>
</reference>
<name>A0ABT0MKR7_9GAMM</name>
<comment type="caution">
    <text evidence="3">The sequence shown here is derived from an EMBL/GenBank/DDBJ whole genome shotgun (WGS) entry which is preliminary data.</text>
</comment>
<feature type="compositionally biased region" description="Low complexity" evidence="1">
    <location>
        <begin position="32"/>
        <end position="53"/>
    </location>
</feature>
<dbReference type="RefSeq" id="WP_249473514.1">
    <property type="nucleotide sequence ID" value="NZ_JAMBEP010000001.1"/>
</dbReference>
<organism evidence="3 4">
    <name type="scientific">Luteimonas galliterrae</name>
    <dbReference type="NCBI Taxonomy" id="2940486"/>
    <lineage>
        <taxon>Bacteria</taxon>
        <taxon>Pseudomonadati</taxon>
        <taxon>Pseudomonadota</taxon>
        <taxon>Gammaproteobacteria</taxon>
        <taxon>Lysobacterales</taxon>
        <taxon>Lysobacteraceae</taxon>
        <taxon>Luteimonas</taxon>
    </lineage>
</organism>
<gene>
    <name evidence="3" type="ORF">M2650_09270</name>
</gene>
<dbReference type="Proteomes" id="UP001431217">
    <property type="component" value="Unassembled WGS sequence"/>
</dbReference>
<evidence type="ECO:0000256" key="2">
    <source>
        <dbReference type="SAM" id="SignalP"/>
    </source>
</evidence>
<keyword evidence="2" id="KW-0732">Signal</keyword>
<feature type="chain" id="PRO_5047135487" evidence="2">
    <location>
        <begin position="22"/>
        <end position="251"/>
    </location>
</feature>
<sequence>MLKPQPAALCFYIVLSLGLSACGGSDEVPGEPSSTAAKAAQPSSTAQSAQAPAMDEAKTQKDTGAAAAFNLADGPDVCFRAIAKHLGADAKVSEITSFFSAGKEIEPSHIEPAGEMTTCTVQYQDPNDSRKLLRSDLDLESGEFGPPNPVEITVTGGNAADFKLEDYVIPLSKVDAAALTSVMEAQKSRLSGVFSRYAWSGVRLSAPGAFSNTHTLRLDVAGRLASNDLRQGGYASVSIDGKKITADHLMP</sequence>
<protein>
    <submittedName>
        <fullName evidence="3">Uncharacterized protein</fullName>
    </submittedName>
</protein>
<proteinExistence type="predicted"/>
<evidence type="ECO:0000313" key="4">
    <source>
        <dbReference type="Proteomes" id="UP001431217"/>
    </source>
</evidence>
<dbReference type="EMBL" id="JAMBEP010000001">
    <property type="protein sequence ID" value="MCL1634819.1"/>
    <property type="molecule type" value="Genomic_DNA"/>
</dbReference>
<feature type="region of interest" description="Disordered" evidence="1">
    <location>
        <begin position="26"/>
        <end position="61"/>
    </location>
</feature>
<evidence type="ECO:0000256" key="1">
    <source>
        <dbReference type="SAM" id="MobiDB-lite"/>
    </source>
</evidence>
<keyword evidence="4" id="KW-1185">Reference proteome</keyword>
<accession>A0ABT0MKR7</accession>
<dbReference type="PROSITE" id="PS51257">
    <property type="entry name" value="PROKAR_LIPOPROTEIN"/>
    <property type="match status" value="1"/>
</dbReference>
<feature type="signal peptide" evidence="2">
    <location>
        <begin position="1"/>
        <end position="21"/>
    </location>
</feature>